<dbReference type="InterPro" id="IPR039421">
    <property type="entry name" value="Type_1_exporter"/>
</dbReference>
<dbReference type="InterPro" id="IPR017750">
    <property type="entry name" value="ATPase_T1SS"/>
</dbReference>
<feature type="transmembrane region" description="Helical" evidence="9">
    <location>
        <begin position="332"/>
        <end position="351"/>
    </location>
</feature>
<dbReference type="SUPFAM" id="SSF52540">
    <property type="entry name" value="P-loop containing nucleoside triphosphate hydrolases"/>
    <property type="match status" value="1"/>
</dbReference>
<dbReference type="Gene3D" id="3.40.50.300">
    <property type="entry name" value="P-loop containing nucleotide triphosphate hydrolases"/>
    <property type="match status" value="1"/>
</dbReference>
<feature type="compositionally biased region" description="Low complexity" evidence="8">
    <location>
        <begin position="743"/>
        <end position="756"/>
    </location>
</feature>
<reference evidence="13 14" key="1">
    <citation type="submission" date="2024-04" db="EMBL/GenBank/DDBJ databases">
        <title>Novel species of the genus Ideonella isolated from streams.</title>
        <authorList>
            <person name="Lu H."/>
        </authorList>
    </citation>
    <scope>NUCLEOTIDE SEQUENCE [LARGE SCALE GENOMIC DNA]</scope>
    <source>
        <strain evidence="13 14">DXS22W</strain>
    </source>
</reference>
<dbReference type="Pfam" id="PF00664">
    <property type="entry name" value="ABC_membrane"/>
    <property type="match status" value="1"/>
</dbReference>
<evidence type="ECO:0000256" key="8">
    <source>
        <dbReference type="SAM" id="MobiDB-lite"/>
    </source>
</evidence>
<evidence type="ECO:0000259" key="12">
    <source>
        <dbReference type="PROSITE" id="PS50990"/>
    </source>
</evidence>
<keyword evidence="2" id="KW-1003">Cell membrane</keyword>
<keyword evidence="5" id="KW-0067">ATP-binding</keyword>
<feature type="region of interest" description="Disordered" evidence="8">
    <location>
        <begin position="743"/>
        <end position="773"/>
    </location>
</feature>
<evidence type="ECO:0000256" key="9">
    <source>
        <dbReference type="SAM" id="Phobius"/>
    </source>
</evidence>
<evidence type="ECO:0000256" key="6">
    <source>
        <dbReference type="ARBA" id="ARBA00022989"/>
    </source>
</evidence>
<dbReference type="Proteomes" id="UP001365405">
    <property type="component" value="Unassembled WGS sequence"/>
</dbReference>
<evidence type="ECO:0000256" key="7">
    <source>
        <dbReference type="ARBA" id="ARBA00023136"/>
    </source>
</evidence>
<dbReference type="NCBIfam" id="TIGR03375">
    <property type="entry name" value="type_I_sec_LssB"/>
    <property type="match status" value="1"/>
</dbReference>
<keyword evidence="6 9" id="KW-1133">Transmembrane helix</keyword>
<feature type="transmembrane region" description="Helical" evidence="9">
    <location>
        <begin position="412"/>
        <end position="434"/>
    </location>
</feature>
<dbReference type="PROSITE" id="PS50990">
    <property type="entry name" value="PEPTIDASE_C39"/>
    <property type="match status" value="1"/>
</dbReference>
<keyword evidence="7 9" id="KW-0472">Membrane</keyword>
<evidence type="ECO:0000256" key="2">
    <source>
        <dbReference type="ARBA" id="ARBA00022475"/>
    </source>
</evidence>
<dbReference type="Pfam" id="PF00005">
    <property type="entry name" value="ABC_tran"/>
    <property type="match status" value="1"/>
</dbReference>
<feature type="domain" description="ABC transmembrane type-1" evidence="11">
    <location>
        <begin position="193"/>
        <end position="472"/>
    </location>
</feature>
<dbReference type="PROSITE" id="PS50929">
    <property type="entry name" value="ABC_TM1F"/>
    <property type="match status" value="1"/>
</dbReference>
<feature type="domain" description="Peptidase C39" evidence="12">
    <location>
        <begin position="28"/>
        <end position="151"/>
    </location>
</feature>
<comment type="subcellular location">
    <subcellularLocation>
        <location evidence="1">Cell membrane</location>
        <topology evidence="1">Multi-pass membrane protein</topology>
    </subcellularLocation>
</comment>
<evidence type="ECO:0000313" key="14">
    <source>
        <dbReference type="Proteomes" id="UP001365405"/>
    </source>
</evidence>
<organism evidence="13 14">
    <name type="scientific">Pseudaquabacterium inlustre</name>
    <dbReference type="NCBI Taxonomy" id="2984192"/>
    <lineage>
        <taxon>Bacteria</taxon>
        <taxon>Pseudomonadati</taxon>
        <taxon>Pseudomonadota</taxon>
        <taxon>Betaproteobacteria</taxon>
        <taxon>Burkholderiales</taxon>
        <taxon>Sphaerotilaceae</taxon>
        <taxon>Pseudaquabacterium</taxon>
    </lineage>
</organism>
<evidence type="ECO:0000313" key="13">
    <source>
        <dbReference type="EMBL" id="MEK8048918.1"/>
    </source>
</evidence>
<gene>
    <name evidence="13" type="ORF">AACH10_01555</name>
</gene>
<dbReference type="Gene3D" id="3.90.70.10">
    <property type="entry name" value="Cysteine proteinases"/>
    <property type="match status" value="1"/>
</dbReference>
<feature type="domain" description="ABC transporter" evidence="10">
    <location>
        <begin position="506"/>
        <end position="745"/>
    </location>
</feature>
<evidence type="ECO:0000256" key="4">
    <source>
        <dbReference type="ARBA" id="ARBA00022741"/>
    </source>
</evidence>
<keyword evidence="3 9" id="KW-0812">Transmembrane</keyword>
<evidence type="ECO:0000256" key="5">
    <source>
        <dbReference type="ARBA" id="ARBA00022840"/>
    </source>
</evidence>
<dbReference type="InterPro" id="IPR027417">
    <property type="entry name" value="P-loop_NTPase"/>
</dbReference>
<dbReference type="InterPro" id="IPR036640">
    <property type="entry name" value="ABC1_TM_sf"/>
</dbReference>
<evidence type="ECO:0000256" key="1">
    <source>
        <dbReference type="ARBA" id="ARBA00004651"/>
    </source>
</evidence>
<feature type="transmembrane region" description="Helical" evidence="9">
    <location>
        <begin position="222"/>
        <end position="241"/>
    </location>
</feature>
<dbReference type="PROSITE" id="PS50893">
    <property type="entry name" value="ABC_TRANSPORTER_2"/>
    <property type="match status" value="1"/>
</dbReference>
<keyword evidence="4" id="KW-0547">Nucleotide-binding</keyword>
<protein>
    <submittedName>
        <fullName evidence="13">Type I secretion system permease/ATPase</fullName>
    </submittedName>
</protein>
<feature type="region of interest" description="Disordered" evidence="8">
    <location>
        <begin position="1"/>
        <end position="25"/>
    </location>
</feature>
<dbReference type="InterPro" id="IPR005074">
    <property type="entry name" value="Peptidase_C39"/>
</dbReference>
<dbReference type="PANTHER" id="PTHR24221">
    <property type="entry name" value="ATP-BINDING CASSETTE SUB-FAMILY B"/>
    <property type="match status" value="1"/>
</dbReference>
<dbReference type="InterPro" id="IPR003593">
    <property type="entry name" value="AAA+_ATPase"/>
</dbReference>
<evidence type="ECO:0000259" key="11">
    <source>
        <dbReference type="PROSITE" id="PS50929"/>
    </source>
</evidence>
<dbReference type="InterPro" id="IPR003439">
    <property type="entry name" value="ABC_transporter-like_ATP-bd"/>
</dbReference>
<dbReference type="EMBL" id="JBBUTH010000001">
    <property type="protein sequence ID" value="MEK8048918.1"/>
    <property type="molecule type" value="Genomic_DNA"/>
</dbReference>
<dbReference type="SUPFAM" id="SSF90123">
    <property type="entry name" value="ABC transporter transmembrane region"/>
    <property type="match status" value="1"/>
</dbReference>
<dbReference type="Gene3D" id="1.20.1560.10">
    <property type="entry name" value="ABC transporter type 1, transmembrane domain"/>
    <property type="match status" value="1"/>
</dbReference>
<comment type="caution">
    <text evidence="13">The sequence shown here is derived from an EMBL/GenBank/DDBJ whole genome shotgun (WGS) entry which is preliminary data.</text>
</comment>
<sequence>MSQRHIPPFDAAPEPVPAGVDEPGPAGLAEDALAHALLWLTQHHGQERSIASLLHGQELNGALGPDQAVRALREAGFNAGLVQREIADIAPVLLPAVLLLRSGDACVLVARTPLADGGQLCDLVMPGPEHQSLQATLDELRAEYAGVALVATPKPVETRASAQAAPEIREAMRDPGSHWLWGTLRRFSPYYRGAMLAALLSNTLMLATGTLTSVIYDKVIPHQAFATLWALAIGGGLALIFDLSARQLRGYLIDLAGKKADLLVGTQLFRQSLAVRMEHRPESAGAYSHIVGQIELVREFCSSATMSAASDLPFIAIFIGMTFVMAGPLGVVPLLAVPIILIGLVVVQGTMRRASTAHMQQQADLHGLLVEAVEGIEDIKATGAQGRFLHRYEHSTAAAVHSQIKSRAITNLSMNVSMLSQQLVTLVMLVWGVYLIESKVITAGALMGGVMFAMRAIAPLTSLVTLANRWQGARAAMIALDRVMSQPTDRVEGQSYIPLRGLRGRIALHDVSFAYPAAPGQQAPGVLKGVNLVFEPGERVAILGRIGSGKSTILRLVAGLYRPGEGMVDVDGVDLRQIDPNDFRAAVGYVPQDSRLFNGTLRDNVLLGRASADLGRLGAVARLTGLQRVVDSHPLGWDMPVGESGSLLSGGQRQLVALTRSLITRPKVLLMDEPTSSMDAQSELVFLRQLNEAAQGCTLVMVTHRPAVLELVQRIIVVDAGRVVMDGPKAAVLAALSGAKPAAQAAPGQGAGAPPANVHRHPSTQPAERRAAV</sequence>
<keyword evidence="14" id="KW-1185">Reference proteome</keyword>
<feature type="transmembrane region" description="Helical" evidence="9">
    <location>
        <begin position="194"/>
        <end position="216"/>
    </location>
</feature>
<proteinExistence type="predicted"/>
<dbReference type="SMART" id="SM00382">
    <property type="entry name" value="AAA"/>
    <property type="match status" value="1"/>
</dbReference>
<dbReference type="RefSeq" id="WP_341408591.1">
    <property type="nucleotide sequence ID" value="NZ_JBBUTH010000001.1"/>
</dbReference>
<evidence type="ECO:0000259" key="10">
    <source>
        <dbReference type="PROSITE" id="PS50893"/>
    </source>
</evidence>
<dbReference type="PANTHER" id="PTHR24221:SF248">
    <property type="entry name" value="ABC TRANSPORTER TRANSMEMBRANE REGION"/>
    <property type="match status" value="1"/>
</dbReference>
<dbReference type="InterPro" id="IPR011527">
    <property type="entry name" value="ABC1_TM_dom"/>
</dbReference>
<accession>A0ABU9CAW8</accession>
<evidence type="ECO:0000256" key="3">
    <source>
        <dbReference type="ARBA" id="ARBA00022692"/>
    </source>
</evidence>
<name>A0ABU9CAW8_9BURK</name>